<protein>
    <submittedName>
        <fullName evidence="2">Uncharacterized protein</fullName>
    </submittedName>
</protein>
<feature type="region of interest" description="Disordered" evidence="1">
    <location>
        <begin position="137"/>
        <end position="161"/>
    </location>
</feature>
<dbReference type="Proteomes" id="UP000275408">
    <property type="component" value="Unassembled WGS sequence"/>
</dbReference>
<reference evidence="2 3" key="1">
    <citation type="journal article" date="2018" name="Sci. Rep.">
        <title>Comparative analysis of the Pocillopora damicornis genome highlights role of immune system in coral evolution.</title>
        <authorList>
            <person name="Cunning R."/>
            <person name="Bay R.A."/>
            <person name="Gillette P."/>
            <person name="Baker A.C."/>
            <person name="Traylor-Knowles N."/>
        </authorList>
    </citation>
    <scope>NUCLEOTIDE SEQUENCE [LARGE SCALE GENOMIC DNA]</scope>
    <source>
        <strain evidence="2">RSMAS</strain>
        <tissue evidence="2">Whole animal</tissue>
    </source>
</reference>
<gene>
    <name evidence="2" type="ORF">pdam_00004122</name>
</gene>
<feature type="non-terminal residue" evidence="2">
    <location>
        <position position="180"/>
    </location>
</feature>
<dbReference type="AlphaFoldDB" id="A0A3M6TWE5"/>
<keyword evidence="3" id="KW-1185">Reference proteome</keyword>
<dbReference type="EMBL" id="RCHS01002783">
    <property type="protein sequence ID" value="RMX45745.1"/>
    <property type="molecule type" value="Genomic_DNA"/>
</dbReference>
<sequence length="180" mass="21561">MFIDRDPYYYTRRIKEAIHTRLHSDNINRDDSVVHRIPCDCGKVIGKTGRPMQDLIRKHDREIRLAHTQTYAVSEHDYNTGHPPLWNEVTFIDRDPHYFTRRVKESIHMRIHSDNIDRDGGIKIPEAWMPTIRKKHNNRRAVRQRTAEGTNQRNREETPQEKCVFRYQVPKHITLNDVIM</sequence>
<dbReference type="OrthoDB" id="8963429at2759"/>
<evidence type="ECO:0000313" key="2">
    <source>
        <dbReference type="EMBL" id="RMX45745.1"/>
    </source>
</evidence>
<accession>A0A3M6TWE5</accession>
<name>A0A3M6TWE5_POCDA</name>
<organism evidence="2 3">
    <name type="scientific">Pocillopora damicornis</name>
    <name type="common">Cauliflower coral</name>
    <name type="synonym">Millepora damicornis</name>
    <dbReference type="NCBI Taxonomy" id="46731"/>
    <lineage>
        <taxon>Eukaryota</taxon>
        <taxon>Metazoa</taxon>
        <taxon>Cnidaria</taxon>
        <taxon>Anthozoa</taxon>
        <taxon>Hexacorallia</taxon>
        <taxon>Scleractinia</taxon>
        <taxon>Astrocoeniina</taxon>
        <taxon>Pocilloporidae</taxon>
        <taxon>Pocillopora</taxon>
    </lineage>
</organism>
<evidence type="ECO:0000313" key="3">
    <source>
        <dbReference type="Proteomes" id="UP000275408"/>
    </source>
</evidence>
<comment type="caution">
    <text evidence="2">The sequence shown here is derived from an EMBL/GenBank/DDBJ whole genome shotgun (WGS) entry which is preliminary data.</text>
</comment>
<evidence type="ECO:0000256" key="1">
    <source>
        <dbReference type="SAM" id="MobiDB-lite"/>
    </source>
</evidence>
<proteinExistence type="predicted"/>